<dbReference type="InterPro" id="IPR038765">
    <property type="entry name" value="Papain-like_cys_pep_sf"/>
</dbReference>
<feature type="domain" description="Ubiquitin-like protease family profile" evidence="5">
    <location>
        <begin position="12"/>
        <end position="185"/>
    </location>
</feature>
<evidence type="ECO:0000259" key="5">
    <source>
        <dbReference type="PROSITE" id="PS50600"/>
    </source>
</evidence>
<name>F0ZHF2_DICPU</name>
<dbReference type="Proteomes" id="UP000001064">
    <property type="component" value="Unassembled WGS sequence"/>
</dbReference>
<evidence type="ECO:0000256" key="3">
    <source>
        <dbReference type="ARBA" id="ARBA00022801"/>
    </source>
</evidence>
<dbReference type="PROSITE" id="PS50600">
    <property type="entry name" value="ULP_PROTEASE"/>
    <property type="match status" value="1"/>
</dbReference>
<dbReference type="Gene3D" id="3.40.395.10">
    <property type="entry name" value="Adenoviral Proteinase, Chain A"/>
    <property type="match status" value="1"/>
</dbReference>
<organism evidence="6 7">
    <name type="scientific">Dictyostelium purpureum</name>
    <name type="common">Slime mold</name>
    <dbReference type="NCBI Taxonomy" id="5786"/>
    <lineage>
        <taxon>Eukaryota</taxon>
        <taxon>Amoebozoa</taxon>
        <taxon>Evosea</taxon>
        <taxon>Eumycetozoa</taxon>
        <taxon>Dictyostelia</taxon>
        <taxon>Dictyosteliales</taxon>
        <taxon>Dictyosteliaceae</taxon>
        <taxon>Dictyostelium</taxon>
    </lineage>
</organism>
<dbReference type="PANTHER" id="PTHR46468:SF1">
    <property type="entry name" value="SENTRIN-SPECIFIC PROTEASE 8"/>
    <property type="match status" value="1"/>
</dbReference>
<proteinExistence type="inferred from homology"/>
<sequence length="239" mass="27755">MTDNLVVSFKDSSIYESDVNILKNSNQWLNDSIISFKIEFLKDKLLEKNENKQLEKEILLLSPSIIFLCSFVDSEQEVLAILSQLKLESRELIFIPLNNNRNPEIIGGGSHWSLMVFVKKLNQFLYYDSMNRSNSQDALFVISKFKFLLTNSNKNLKEYINFQATPQQINSHDCGLYGLGMMEELLNIIIDKKEKHPDLDYSDILLSPSTKEIIFNIITPNYIKDKRTEILNQVYSLKK</sequence>
<comment type="similarity">
    <text evidence="1">Belongs to the peptidase C48 family.</text>
</comment>
<dbReference type="Pfam" id="PF02902">
    <property type="entry name" value="Peptidase_C48"/>
    <property type="match status" value="1"/>
</dbReference>
<dbReference type="KEGG" id="dpp:DICPUDRAFT_87334"/>
<dbReference type="GO" id="GO:0005634">
    <property type="term" value="C:nucleus"/>
    <property type="evidence" value="ECO:0000318"/>
    <property type="project" value="GO_Central"/>
</dbReference>
<dbReference type="InterPro" id="IPR044613">
    <property type="entry name" value="Nep1/2-like"/>
</dbReference>
<dbReference type="FunCoup" id="F0ZHF2">
    <property type="interactions" value="286"/>
</dbReference>
<dbReference type="GO" id="GO:0019784">
    <property type="term" value="F:deNEDDylase activity"/>
    <property type="evidence" value="ECO:0007669"/>
    <property type="project" value="InterPro"/>
</dbReference>
<dbReference type="GO" id="GO:0016926">
    <property type="term" value="P:protein desumoylation"/>
    <property type="evidence" value="ECO:0000318"/>
    <property type="project" value="GO_Central"/>
</dbReference>
<evidence type="ECO:0000313" key="7">
    <source>
        <dbReference type="Proteomes" id="UP000001064"/>
    </source>
</evidence>
<reference evidence="7" key="1">
    <citation type="journal article" date="2011" name="Genome Biol.">
        <title>Comparative genomics of the social amoebae Dictyostelium discoideum and Dictyostelium purpureum.</title>
        <authorList>
            <consortium name="US DOE Joint Genome Institute (JGI-PGF)"/>
            <person name="Sucgang R."/>
            <person name="Kuo A."/>
            <person name="Tian X."/>
            <person name="Salerno W."/>
            <person name="Parikh A."/>
            <person name="Feasley C.L."/>
            <person name="Dalin E."/>
            <person name="Tu H."/>
            <person name="Huang E."/>
            <person name="Barry K."/>
            <person name="Lindquist E."/>
            <person name="Shapiro H."/>
            <person name="Bruce D."/>
            <person name="Schmutz J."/>
            <person name="Salamov A."/>
            <person name="Fey P."/>
            <person name="Gaudet P."/>
            <person name="Anjard C."/>
            <person name="Babu M.M."/>
            <person name="Basu S."/>
            <person name="Bushmanova Y."/>
            <person name="van der Wel H."/>
            <person name="Katoh-Kurasawa M."/>
            <person name="Dinh C."/>
            <person name="Coutinho P.M."/>
            <person name="Saito T."/>
            <person name="Elias M."/>
            <person name="Schaap P."/>
            <person name="Kay R.R."/>
            <person name="Henrissat B."/>
            <person name="Eichinger L."/>
            <person name="Rivero F."/>
            <person name="Putnam N.H."/>
            <person name="West C.M."/>
            <person name="Loomis W.F."/>
            <person name="Chisholm R.L."/>
            <person name="Shaulsky G."/>
            <person name="Strassmann J.E."/>
            <person name="Queller D.C."/>
            <person name="Kuspa A."/>
            <person name="Grigoriev I.V."/>
        </authorList>
    </citation>
    <scope>NUCLEOTIDE SEQUENCE [LARGE SCALE GENOMIC DNA]</scope>
    <source>
        <strain evidence="7">QSDP1</strain>
    </source>
</reference>
<dbReference type="eggNOG" id="KOG3246">
    <property type="taxonomic scope" value="Eukaryota"/>
</dbReference>
<dbReference type="OMA" id="GFYFEYL"/>
<dbReference type="GeneID" id="10500274"/>
<accession>F0ZHF2</accession>
<keyword evidence="2" id="KW-0645">Protease</keyword>
<dbReference type="GO" id="GO:0016929">
    <property type="term" value="F:deSUMOylase activity"/>
    <property type="evidence" value="ECO:0000318"/>
    <property type="project" value="GO_Central"/>
</dbReference>
<dbReference type="SUPFAM" id="SSF54001">
    <property type="entry name" value="Cysteine proteinases"/>
    <property type="match status" value="1"/>
</dbReference>
<dbReference type="InParanoid" id="F0ZHF2"/>
<dbReference type="PANTHER" id="PTHR46468">
    <property type="entry name" value="SENTRIN-SPECIFIC PROTEASE 8"/>
    <property type="match status" value="1"/>
</dbReference>
<dbReference type="EMBL" id="GL871021">
    <property type="protein sequence ID" value="EGC36604.1"/>
    <property type="molecule type" value="Genomic_DNA"/>
</dbReference>
<dbReference type="VEuPathDB" id="AmoebaDB:DICPUDRAFT_87334"/>
<dbReference type="OrthoDB" id="5065855at2759"/>
<keyword evidence="4" id="KW-0788">Thiol protease</keyword>
<dbReference type="RefSeq" id="XP_003286842.1">
    <property type="nucleotide sequence ID" value="XM_003286794.1"/>
</dbReference>
<keyword evidence="3" id="KW-0378">Hydrolase</keyword>
<dbReference type="InterPro" id="IPR003653">
    <property type="entry name" value="Peptidase_C48_C"/>
</dbReference>
<evidence type="ECO:0000256" key="4">
    <source>
        <dbReference type="ARBA" id="ARBA00022807"/>
    </source>
</evidence>
<dbReference type="AlphaFoldDB" id="F0ZHF2"/>
<evidence type="ECO:0000313" key="6">
    <source>
        <dbReference type="EMBL" id="EGC36604.1"/>
    </source>
</evidence>
<keyword evidence="7" id="KW-1185">Reference proteome</keyword>
<gene>
    <name evidence="6" type="ORF">DICPUDRAFT_87334</name>
</gene>
<evidence type="ECO:0000256" key="2">
    <source>
        <dbReference type="ARBA" id="ARBA00022670"/>
    </source>
</evidence>
<protein>
    <recommendedName>
        <fullName evidence="5">Ubiquitin-like protease family profile domain-containing protein</fullName>
    </recommendedName>
</protein>
<dbReference type="STRING" id="5786.F0ZHF2"/>
<evidence type="ECO:0000256" key="1">
    <source>
        <dbReference type="ARBA" id="ARBA00005234"/>
    </source>
</evidence>
<dbReference type="GO" id="GO:0006508">
    <property type="term" value="P:proteolysis"/>
    <property type="evidence" value="ECO:0007669"/>
    <property type="project" value="UniProtKB-KW"/>
</dbReference>